<keyword evidence="1" id="KW-0732">Signal</keyword>
<gene>
    <name evidence="2" type="ORF">LNQ49_21910</name>
</gene>
<comment type="caution">
    <text evidence="2">The sequence shown here is derived from an EMBL/GenBank/DDBJ whole genome shotgun (WGS) entry which is preliminary data.</text>
</comment>
<evidence type="ECO:0000313" key="2">
    <source>
        <dbReference type="EMBL" id="MCC9074251.1"/>
    </source>
</evidence>
<organism evidence="2 3">
    <name type="scientific">Flavobacterium pisciphilum</name>
    <dbReference type="NCBI Taxonomy" id="2893755"/>
    <lineage>
        <taxon>Bacteria</taxon>
        <taxon>Pseudomonadati</taxon>
        <taxon>Bacteroidota</taxon>
        <taxon>Flavobacteriia</taxon>
        <taxon>Flavobacteriales</taxon>
        <taxon>Flavobacteriaceae</taxon>
        <taxon>Flavobacterium</taxon>
    </lineage>
</organism>
<evidence type="ECO:0000256" key="1">
    <source>
        <dbReference type="SAM" id="SignalP"/>
    </source>
</evidence>
<feature type="chain" id="PRO_5045955162" evidence="1">
    <location>
        <begin position="20"/>
        <end position="328"/>
    </location>
</feature>
<evidence type="ECO:0000313" key="3">
    <source>
        <dbReference type="Proteomes" id="UP001430919"/>
    </source>
</evidence>
<reference evidence="2" key="1">
    <citation type="submission" date="2021-11" db="EMBL/GenBank/DDBJ databases">
        <title>Description of novel Flavobacterium species.</title>
        <authorList>
            <person name="Saticioglu I.B."/>
            <person name="Ay H."/>
            <person name="Altun S."/>
            <person name="Duman M."/>
        </authorList>
    </citation>
    <scope>NUCLEOTIDE SEQUENCE</scope>
    <source>
        <strain evidence="2">F-65</strain>
    </source>
</reference>
<accession>A0ABS8MZN3</accession>
<protein>
    <submittedName>
        <fullName evidence="2">Tail fiber protein</fullName>
    </submittedName>
</protein>
<dbReference type="EMBL" id="JAJJMO010000001">
    <property type="protein sequence ID" value="MCC9074251.1"/>
    <property type="molecule type" value="Genomic_DNA"/>
</dbReference>
<keyword evidence="3" id="KW-1185">Reference proteome</keyword>
<name>A0ABS8MZN3_9FLAO</name>
<sequence length="328" mass="36053">MRKNIFILSLLLTSSFCIAQNWFPPTNGNVGIGTIEPAFKLDVNGGGRFKIDDDQSGIGGLTIETNNGTNLKIGGNTTYSWIQSHAALPLYINELGNNTIFNRRDGNVGIGTTNPLAKLDVNGEVKVKENLFITGASGGYTTGDNPILFFGVSNGFARINIPFGDKMILSSYHGYAFKTSYNGATPITALTIGITGDVGIGVTNPDEKLTVKGKIHAQEVRIDLAAPIVPDYVFANDYKLRSLEEVEDYVKENRHLPEIPSAAVIEKNGLMLAEMNMSLLKKIEELTLYAIEQKKELSTQKEEIIQLKKYNTELELIKERLLKLEGHK</sequence>
<dbReference type="RefSeq" id="WP_229991070.1">
    <property type="nucleotide sequence ID" value="NZ_JAJJMO010000001.1"/>
</dbReference>
<feature type="signal peptide" evidence="1">
    <location>
        <begin position="1"/>
        <end position="19"/>
    </location>
</feature>
<proteinExistence type="predicted"/>
<dbReference type="Proteomes" id="UP001430919">
    <property type="component" value="Unassembled WGS sequence"/>
</dbReference>